<reference evidence="2" key="1">
    <citation type="submission" date="2015-12" db="EMBL/GenBank/DDBJ databases">
        <title>De novo transcriptome assembly of four potential Pierce s Disease insect vectors from Arizona vineyards.</title>
        <authorList>
            <person name="Tassone E.E."/>
        </authorList>
    </citation>
    <scope>NUCLEOTIDE SEQUENCE</scope>
</reference>
<dbReference type="Gene3D" id="2.60.40.10">
    <property type="entry name" value="Immunoglobulins"/>
    <property type="match status" value="1"/>
</dbReference>
<gene>
    <name evidence="2" type="ORF">g.8307</name>
</gene>
<dbReference type="InterPro" id="IPR036179">
    <property type="entry name" value="Ig-like_dom_sf"/>
</dbReference>
<dbReference type="PROSITE" id="PS50835">
    <property type="entry name" value="IG_LIKE"/>
    <property type="match status" value="1"/>
</dbReference>
<dbReference type="AlphaFoldDB" id="A0A1B6EB00"/>
<feature type="domain" description="Ig-like" evidence="1">
    <location>
        <begin position="27"/>
        <end position="135"/>
    </location>
</feature>
<sequence length="336" mass="37791">NRTMGRSLDFVNEDLAARDAGYYYQYPSVAPSYGPPVYGPPTEQPEGNVEILFLFNELIIECRVESPYEHIIWTRFPCPNQLYFGDGIHVADGATVYNEDLYDVQITGFNGVYYSTLTIRDPTGPESSGLYRCEAWPHIHGNSNSYQPYGTYPYYSSAQSDVFIIGGNSLQENCYGNLAGYPSFGNKVTEATTNKKPSLSQADKESKIKENKLRKNMTKNFVDRKDTNAKYLRYNIKFNNNLSITKGSNNFSVNGFVPSLKFPSEARYSNVAHRKGLFAHHSGNVTSSIRTDTSENAKTLQQPMHSSTKVTLGNEQNENIESLAKKLNILQNKTRP</sequence>
<dbReference type="EMBL" id="GEDC01002244">
    <property type="protein sequence ID" value="JAS35054.1"/>
    <property type="molecule type" value="Transcribed_RNA"/>
</dbReference>
<evidence type="ECO:0000259" key="1">
    <source>
        <dbReference type="PROSITE" id="PS50835"/>
    </source>
</evidence>
<feature type="non-terminal residue" evidence="2">
    <location>
        <position position="1"/>
    </location>
</feature>
<proteinExistence type="predicted"/>
<accession>A0A1B6EB00</accession>
<dbReference type="InterPro" id="IPR007110">
    <property type="entry name" value="Ig-like_dom"/>
</dbReference>
<dbReference type="InterPro" id="IPR013783">
    <property type="entry name" value="Ig-like_fold"/>
</dbReference>
<protein>
    <recommendedName>
        <fullName evidence="1">Ig-like domain-containing protein</fullName>
    </recommendedName>
</protein>
<evidence type="ECO:0000313" key="2">
    <source>
        <dbReference type="EMBL" id="JAS35054.1"/>
    </source>
</evidence>
<organism evidence="2">
    <name type="scientific">Clastoptera arizonana</name>
    <name type="common">Arizona spittle bug</name>
    <dbReference type="NCBI Taxonomy" id="38151"/>
    <lineage>
        <taxon>Eukaryota</taxon>
        <taxon>Metazoa</taxon>
        <taxon>Ecdysozoa</taxon>
        <taxon>Arthropoda</taxon>
        <taxon>Hexapoda</taxon>
        <taxon>Insecta</taxon>
        <taxon>Pterygota</taxon>
        <taxon>Neoptera</taxon>
        <taxon>Paraneoptera</taxon>
        <taxon>Hemiptera</taxon>
        <taxon>Auchenorrhyncha</taxon>
        <taxon>Cercopoidea</taxon>
        <taxon>Clastopteridae</taxon>
        <taxon>Clastoptera</taxon>
    </lineage>
</organism>
<dbReference type="SUPFAM" id="SSF48726">
    <property type="entry name" value="Immunoglobulin"/>
    <property type="match status" value="1"/>
</dbReference>
<name>A0A1B6EB00_9HEMI</name>